<proteinExistence type="predicted"/>
<name>A0ABQ3ZGG2_9ACTN</name>
<protein>
    <recommendedName>
        <fullName evidence="3">YbaB/EbfC DNA-binding family protein</fullName>
    </recommendedName>
</protein>
<sequence length="128" mass="14108">MNQVPDDLLHSFELKAMEQAERAQLLSRRIEQNVATVESPGGEVRLTVDSSGGLAGLNFGSAAERLPLERLGELVLRTSRQAQARLAESMNDLISDVYGRDSETARFVARTYAERFPESQDDEGSGRP</sequence>
<dbReference type="Pfam" id="PF02575">
    <property type="entry name" value="YbaB_DNA_bd"/>
    <property type="match status" value="1"/>
</dbReference>
<organism evidence="1 2">
    <name type="scientific">Winogradskya humida</name>
    <dbReference type="NCBI Taxonomy" id="113566"/>
    <lineage>
        <taxon>Bacteria</taxon>
        <taxon>Bacillati</taxon>
        <taxon>Actinomycetota</taxon>
        <taxon>Actinomycetes</taxon>
        <taxon>Micromonosporales</taxon>
        <taxon>Micromonosporaceae</taxon>
        <taxon>Winogradskya</taxon>
    </lineage>
</organism>
<dbReference type="RefSeq" id="WP_203834929.1">
    <property type="nucleotide sequence ID" value="NZ_BAAATV010000001.1"/>
</dbReference>
<reference evidence="1 2" key="1">
    <citation type="submission" date="2021-01" db="EMBL/GenBank/DDBJ databases">
        <title>Whole genome shotgun sequence of Actinoplanes humidus NBRC 14915.</title>
        <authorList>
            <person name="Komaki H."/>
            <person name="Tamura T."/>
        </authorList>
    </citation>
    <scope>NUCLEOTIDE SEQUENCE [LARGE SCALE GENOMIC DNA]</scope>
    <source>
        <strain evidence="1 2">NBRC 14915</strain>
    </source>
</reference>
<gene>
    <name evidence="1" type="ORF">Ahu01nite_007620</name>
</gene>
<evidence type="ECO:0008006" key="3">
    <source>
        <dbReference type="Google" id="ProtNLM"/>
    </source>
</evidence>
<evidence type="ECO:0000313" key="2">
    <source>
        <dbReference type="Proteomes" id="UP000603200"/>
    </source>
</evidence>
<dbReference type="InterPro" id="IPR036894">
    <property type="entry name" value="YbaB-like_sf"/>
</dbReference>
<evidence type="ECO:0000313" key="1">
    <source>
        <dbReference type="EMBL" id="GIE17660.1"/>
    </source>
</evidence>
<keyword evidence="2" id="KW-1185">Reference proteome</keyword>
<dbReference type="Gene3D" id="3.30.1310.10">
    <property type="entry name" value="Nucleoid-associated protein YbaB-like domain"/>
    <property type="match status" value="1"/>
</dbReference>
<comment type="caution">
    <text evidence="1">The sequence shown here is derived from an EMBL/GenBank/DDBJ whole genome shotgun (WGS) entry which is preliminary data.</text>
</comment>
<dbReference type="InterPro" id="IPR004401">
    <property type="entry name" value="YbaB/EbfC"/>
</dbReference>
<accession>A0ABQ3ZGG2</accession>
<dbReference type="EMBL" id="BOMN01000010">
    <property type="protein sequence ID" value="GIE17660.1"/>
    <property type="molecule type" value="Genomic_DNA"/>
</dbReference>
<dbReference type="Proteomes" id="UP000603200">
    <property type="component" value="Unassembled WGS sequence"/>
</dbReference>